<keyword evidence="1" id="KW-0812">Transmembrane</keyword>
<evidence type="ECO:0000259" key="2">
    <source>
        <dbReference type="PROSITE" id="PS50887"/>
    </source>
</evidence>
<accession>A0A6I6DFE0</accession>
<dbReference type="Proteomes" id="UP000426444">
    <property type="component" value="Chromosome"/>
</dbReference>
<dbReference type="NCBIfam" id="TIGR00254">
    <property type="entry name" value="GGDEF"/>
    <property type="match status" value="1"/>
</dbReference>
<organism evidence="3 4">
    <name type="scientific">Candidatus Syntrophocurvum alkaliphilum</name>
    <dbReference type="NCBI Taxonomy" id="2293317"/>
    <lineage>
        <taxon>Bacteria</taxon>
        <taxon>Bacillati</taxon>
        <taxon>Bacillota</taxon>
        <taxon>Clostridia</taxon>
        <taxon>Eubacteriales</taxon>
        <taxon>Syntrophomonadaceae</taxon>
        <taxon>Candidatus Syntrophocurvum</taxon>
    </lineage>
</organism>
<dbReference type="AlphaFoldDB" id="A0A6I6DFE0"/>
<dbReference type="GO" id="GO:0043709">
    <property type="term" value="P:cell adhesion involved in single-species biofilm formation"/>
    <property type="evidence" value="ECO:0007669"/>
    <property type="project" value="TreeGrafter"/>
</dbReference>
<feature type="transmembrane region" description="Helical" evidence="1">
    <location>
        <begin position="6"/>
        <end position="23"/>
    </location>
</feature>
<reference evidence="4" key="1">
    <citation type="journal article" date="2019" name="Microbiology">
        <title>Complete Genome Sequence of an Uncultured Bacterium of the Candidate Phylum Bipolaricaulota.</title>
        <authorList>
            <person name="Kadnikov V.V."/>
            <person name="Mardanov A.V."/>
            <person name="Beletsky A.V."/>
            <person name="Frank Y.A."/>
            <person name="Karnachuk O.V."/>
            <person name="Ravin N.V."/>
        </authorList>
    </citation>
    <scope>NUCLEOTIDE SEQUENCE [LARGE SCALE GENOMIC DNA]</scope>
</reference>
<evidence type="ECO:0000313" key="4">
    <source>
        <dbReference type="Proteomes" id="UP000426444"/>
    </source>
</evidence>
<dbReference type="PANTHER" id="PTHR45138:SF9">
    <property type="entry name" value="DIGUANYLATE CYCLASE DGCM-RELATED"/>
    <property type="match status" value="1"/>
</dbReference>
<dbReference type="PROSITE" id="PS50887">
    <property type="entry name" value="GGDEF"/>
    <property type="match status" value="1"/>
</dbReference>
<gene>
    <name evidence="3" type="ORF">SYNTR_1214</name>
</gene>
<dbReference type="EMBL" id="CP046457">
    <property type="protein sequence ID" value="QGT99807.1"/>
    <property type="molecule type" value="Genomic_DNA"/>
</dbReference>
<feature type="domain" description="GGDEF" evidence="2">
    <location>
        <begin position="124"/>
        <end position="246"/>
    </location>
</feature>
<dbReference type="GO" id="GO:0005886">
    <property type="term" value="C:plasma membrane"/>
    <property type="evidence" value="ECO:0007669"/>
    <property type="project" value="TreeGrafter"/>
</dbReference>
<dbReference type="InterPro" id="IPR050469">
    <property type="entry name" value="Diguanylate_Cyclase"/>
</dbReference>
<keyword evidence="4" id="KW-1185">Reference proteome</keyword>
<dbReference type="InterPro" id="IPR000160">
    <property type="entry name" value="GGDEF_dom"/>
</dbReference>
<protein>
    <recommendedName>
        <fullName evidence="2">GGDEF domain-containing protein</fullName>
    </recommendedName>
</protein>
<dbReference type="Pfam" id="PF00990">
    <property type="entry name" value="GGDEF"/>
    <property type="match status" value="1"/>
</dbReference>
<dbReference type="RefSeq" id="WP_197079036.1">
    <property type="nucleotide sequence ID" value="NZ_CP046457.1"/>
</dbReference>
<feature type="transmembrane region" description="Helical" evidence="1">
    <location>
        <begin position="66"/>
        <end position="84"/>
    </location>
</feature>
<name>A0A6I6DFE0_9FIRM</name>
<dbReference type="CDD" id="cd01949">
    <property type="entry name" value="GGDEF"/>
    <property type="match status" value="1"/>
</dbReference>
<dbReference type="InterPro" id="IPR029787">
    <property type="entry name" value="Nucleotide_cyclase"/>
</dbReference>
<dbReference type="PANTHER" id="PTHR45138">
    <property type="entry name" value="REGULATORY COMPONENTS OF SENSORY TRANSDUCTION SYSTEM"/>
    <property type="match status" value="1"/>
</dbReference>
<dbReference type="SUPFAM" id="SSF55073">
    <property type="entry name" value="Nucleotide cyclase"/>
    <property type="match status" value="1"/>
</dbReference>
<evidence type="ECO:0000256" key="1">
    <source>
        <dbReference type="SAM" id="Phobius"/>
    </source>
</evidence>
<sequence>MKIILLVSRILLLIVAIFSYFWGNRDKYKSYKKSSYLESIGYIFFIIGTLAGIASVMLDVTRHCELIFTLSITIGFLLIYIYLLQEKGVLIKKLSYDSLTKIYTRDKALKILQNMKKHNSKENCNLSIMFLDLDQFKLYNDMFGHLQGDLILYEVAKYLKYHCRKNDIIARYGGDEFIIILPNTSSDEALKIKHRLQNNITNYNWPHDIDLSLSIGISAYPDDSVDIEKLLQLADKRMYLDKQKIN</sequence>
<dbReference type="FunFam" id="3.30.70.270:FF:000001">
    <property type="entry name" value="Diguanylate cyclase domain protein"/>
    <property type="match status" value="1"/>
</dbReference>
<feature type="transmembrane region" description="Helical" evidence="1">
    <location>
        <begin position="35"/>
        <end position="54"/>
    </location>
</feature>
<dbReference type="InterPro" id="IPR043128">
    <property type="entry name" value="Rev_trsase/Diguanyl_cyclase"/>
</dbReference>
<evidence type="ECO:0000313" key="3">
    <source>
        <dbReference type="EMBL" id="QGT99807.1"/>
    </source>
</evidence>
<dbReference type="GO" id="GO:0052621">
    <property type="term" value="F:diguanylate cyclase activity"/>
    <property type="evidence" value="ECO:0007669"/>
    <property type="project" value="TreeGrafter"/>
</dbReference>
<keyword evidence="1" id="KW-0472">Membrane</keyword>
<proteinExistence type="predicted"/>
<dbReference type="Gene3D" id="3.30.70.270">
    <property type="match status" value="1"/>
</dbReference>
<dbReference type="GO" id="GO:1902201">
    <property type="term" value="P:negative regulation of bacterial-type flagellum-dependent cell motility"/>
    <property type="evidence" value="ECO:0007669"/>
    <property type="project" value="TreeGrafter"/>
</dbReference>
<keyword evidence="1" id="KW-1133">Transmembrane helix</keyword>
<dbReference type="SMART" id="SM00267">
    <property type="entry name" value="GGDEF"/>
    <property type="match status" value="1"/>
</dbReference>
<dbReference type="KEGG" id="salq:SYNTR_1214"/>